<feature type="region of interest" description="Disordered" evidence="1">
    <location>
        <begin position="230"/>
        <end position="255"/>
    </location>
</feature>
<evidence type="ECO:0000313" key="2">
    <source>
        <dbReference type="EMBL" id="CAE7273306.1"/>
    </source>
</evidence>
<reference evidence="2" key="1">
    <citation type="submission" date="2021-02" db="EMBL/GenBank/DDBJ databases">
        <authorList>
            <person name="Dougan E. K."/>
            <person name="Rhodes N."/>
            <person name="Thang M."/>
            <person name="Chan C."/>
        </authorList>
    </citation>
    <scope>NUCLEOTIDE SEQUENCE</scope>
</reference>
<sequence>MAYDDRKRHFARLGRSCKMDAELAGKYKIMKTDSERFQFLKDWLLSSASGISTKERIVDVASDENKFDPATRYRVLKDTLNDKGHLRSSGTEVEMESSVEDEAARAALQPAITEFCNAMSDGMKEMGQVKVPKRKEKKVLTEDQLADKQLTKIFKTWMGLPKKIDELVDALSSVKFSTELSDELKKHKASIDGREQYWDGQVNENSTVDEKRSVLSMMEEELRPVHQCFQEAKRRIGKNNKADTKSEAGESTDRD</sequence>
<protein>
    <submittedName>
        <fullName evidence="2">Uncharacterized protein</fullName>
    </submittedName>
</protein>
<feature type="compositionally biased region" description="Basic and acidic residues" evidence="1">
    <location>
        <begin position="240"/>
        <end position="255"/>
    </location>
</feature>
<dbReference type="Proteomes" id="UP000604046">
    <property type="component" value="Unassembled WGS sequence"/>
</dbReference>
<dbReference type="AlphaFoldDB" id="A0A812MZW8"/>
<name>A0A812MZW8_9DINO</name>
<keyword evidence="3" id="KW-1185">Reference proteome</keyword>
<accession>A0A812MZW8</accession>
<gene>
    <name evidence="2" type="ORF">SNAT2548_LOCUS14499</name>
</gene>
<comment type="caution">
    <text evidence="2">The sequence shown here is derived from an EMBL/GenBank/DDBJ whole genome shotgun (WGS) entry which is preliminary data.</text>
</comment>
<evidence type="ECO:0000256" key="1">
    <source>
        <dbReference type="SAM" id="MobiDB-lite"/>
    </source>
</evidence>
<organism evidence="2 3">
    <name type="scientific">Symbiodinium natans</name>
    <dbReference type="NCBI Taxonomy" id="878477"/>
    <lineage>
        <taxon>Eukaryota</taxon>
        <taxon>Sar</taxon>
        <taxon>Alveolata</taxon>
        <taxon>Dinophyceae</taxon>
        <taxon>Suessiales</taxon>
        <taxon>Symbiodiniaceae</taxon>
        <taxon>Symbiodinium</taxon>
    </lineage>
</organism>
<proteinExistence type="predicted"/>
<dbReference type="EMBL" id="CAJNDS010001702">
    <property type="protein sequence ID" value="CAE7273306.1"/>
    <property type="molecule type" value="Genomic_DNA"/>
</dbReference>
<evidence type="ECO:0000313" key="3">
    <source>
        <dbReference type="Proteomes" id="UP000604046"/>
    </source>
</evidence>